<name>A0AA38ICR6_9CUCU</name>
<feature type="compositionally biased region" description="Basic and acidic residues" evidence="4">
    <location>
        <begin position="106"/>
        <end position="121"/>
    </location>
</feature>
<feature type="repeat" description="ANK" evidence="3">
    <location>
        <begin position="1519"/>
        <end position="1551"/>
    </location>
</feature>
<feature type="repeat" description="ANK" evidence="3">
    <location>
        <begin position="1818"/>
        <end position="1850"/>
    </location>
</feature>
<keyword evidence="6" id="KW-1185">Reference proteome</keyword>
<evidence type="ECO:0000256" key="2">
    <source>
        <dbReference type="ARBA" id="ARBA00023043"/>
    </source>
</evidence>
<sequence>MLVAVHFPTAYTFKFVAMDSSSDEEIRRLEQELKRKKKQKRRKKKQKLLHSAQPEESTSSALKRKNVIAIEDTPNKQAALSEDKHQIKGNTQENIVPGNRAGQATDGERNKTSSDKIFEKRAGTTDKGKKYEDLATAKVALQMVSDSKIRDFYISSNDKNFGDFDDVVIEIETDSGIKTKVLQLKQSNKKKKLNIQQLAGKKGDFSLIKYFKSAQEVQAEVQEFILFTTNTFKTSYETKFKLEGEEFYVKVIKKTVSGDDFDVLRISENINYYHIFQIVEDEWTKQNSEKIQQYQTFFERFRLYTNQKRFEALTKSTMDKFTEMFCSNEETFKRYVDVISEWSMRDGKKEKLSKRMIQRAIALRLLSSQIEPFVFGSVTDEMKILRESICLFDITLLEKKGSNAVKNLWGDLNQNIDLKELNKVRSLYSLSSNYISSVENLDANLLTQLLWLMEKCPLIVKKHVNMEKAINLCPDAKFIILGEGKYEEWMKKHSVFQNLLNLKPEVELYEKVLRKFTISIQGKEPRNLVTAFEKNEEIFKHVTVEKLLEMANGQCDIDGQKEVFPNLYIDRYLSVNIIDIKYLEHINRNTVIVLNCEGNSQQLKISKKYTPTDIDGFLRTTDPNIFDNPILIRSEKNCSDSDFQIICSKTPESTTVHYFKFLNDQNLQWIRSKGSVNELRNYKLPSRSKNENEIWSSEFSNNIHLITSDPGMGKTELTKSLKNNCCARYWTVILSAQDVMSFFKNSPKSEKSADLQFETFILNEKYRDLAGLDREFFTMCLKQRNVVYVWDALDEIFTQYLSGTLDLILMLPQKGYIQWVTARRHLRSSLEEKFITLSVSINQFNELEQEDYIKKRLNSFIASEGLKPIIDKIKSTFAFTKHIDILGIPLQIFMLTDLFLKNREKYLELLNNKFVLTDMYRYFIEGKFKFFYEGKVPVGNEFWQEKVRKEKEEKLKQYEKLALKAIFPENVLKQLNIDYSQKIDSVSEDFATVGIVTGLQNGIPQFAHASFAEYFVALYFSKNFRMARRDIFFDQKYNNVRFFFDMIAGKDSPVHIAILYRNFDEVKNFKDEIIKRKDECGRSALHLICSWGRRHGRLNVQTEYGGYVIEANGEIMSSSSLETEEYFKALLFMLDKCEILEEDFLHQLTPLAWAQESESLGAELELLQSHKLQLKHSYSPTDKINILFFVALHGYAEVFKILFSSSSISNEEVNFSVELEDSTPLIIASGKGHETVVEYLVKYGAEINRADLLGRTPLYAASIQGHEKIVERLVKCGAEINRADIDDRTPLHEASSRGHEKIVECLVKCEAEINRADYYGQTPLHEASLEGHEKIVEYLVKCGAEINRANADGRTPLYAASFQGHEKIVECLVTRGAEINRADEDGTTSLYEASSRGHEKIVECLVKCGAEINRADKSGKTPLYAASARGHEKIVEYLVKCGAEINRADNYYGQTPLSAASSQGHEKIVECLVKCGAEINRADNYYGQTPLSAASSQGHEKIVAYLVKCGAEINRADKSGKTPLYEASARGHEKIVECLVKCGTEINRANADGQTPLYAASFQGREKIVECLVKCGAEINRADNYYGQTPLSAASSQGHEKIVEYLVKCGAEINRADKSGKTPLYAASSQGHEKIVECLVKCGAEINRANADGQTPLYAASFQGHEKIVECLVKCGAEINRADNYYGQTPLSAASSQGHEKIVEYLVKCGAEINRADKSGKTPLYEASARGHEKIVECLVKCGAQINPANFYDNILLYTASSRGHEKIVESLVKLGAEINRLAYCGETPLYAASSRGHEKIVEYLVKCGAEINRADKSGKTPLYAASARGHEKIVECLVKCGAQINPANFYDNILLYTASSRGHEKIVESLVKLGAEINRLAYCGETPLYAASSRGYEKIVECLVKCGAEINRADKYGATPLYAASFQGHEKIVECLVKCGVEINRANCFGHTPLYAASFQDHEKIVECLVKCRAEINRADKYGWTPLYAASWKGYEKIVECLVKCGAEINRANEDGVTPLYAASSRGYEKIVECLVKCGAEINRADKYGATPLYAASFQGHEKIVECLVKCGVEINRADYCCWTPLYAASFQGHEKIVECLVKCGAEINRADCFGHTPLYAASFQGHEKIVECLVKCGAEINRADKYGATPLYAASWKGYEKIVECLVKCEAEINRAYKYGRTPLHAASFQGHEKIVEYLVKRGGEIDRADTDCWTPLFAASFEGHEKIVECLVKCGAEINRANEDGVTPLYAASSRGYEKIVECLVKCGAEINRANKDGQTPLYAASSQGHRKIFEYLVKWGAKPFV</sequence>
<accession>A0AA38ICR6</accession>
<feature type="repeat" description="ANK" evidence="3">
    <location>
        <begin position="2214"/>
        <end position="2246"/>
    </location>
</feature>
<feature type="repeat" description="ANK" evidence="3">
    <location>
        <begin position="2049"/>
        <end position="2081"/>
    </location>
</feature>
<dbReference type="Gene3D" id="1.25.40.20">
    <property type="entry name" value="Ankyrin repeat-containing domain"/>
    <property type="match status" value="7"/>
</dbReference>
<dbReference type="SUPFAM" id="SSF48403">
    <property type="entry name" value="Ankyrin repeat"/>
    <property type="match status" value="3"/>
</dbReference>
<organism evidence="5 6">
    <name type="scientific">Zophobas morio</name>
    <dbReference type="NCBI Taxonomy" id="2755281"/>
    <lineage>
        <taxon>Eukaryota</taxon>
        <taxon>Metazoa</taxon>
        <taxon>Ecdysozoa</taxon>
        <taxon>Arthropoda</taxon>
        <taxon>Hexapoda</taxon>
        <taxon>Insecta</taxon>
        <taxon>Pterygota</taxon>
        <taxon>Neoptera</taxon>
        <taxon>Endopterygota</taxon>
        <taxon>Coleoptera</taxon>
        <taxon>Polyphaga</taxon>
        <taxon>Cucujiformia</taxon>
        <taxon>Tenebrionidae</taxon>
        <taxon>Zophobas</taxon>
    </lineage>
</organism>
<feature type="repeat" description="ANK" evidence="3">
    <location>
        <begin position="1586"/>
        <end position="1618"/>
    </location>
</feature>
<feature type="repeat" description="ANK" evidence="3">
    <location>
        <begin position="1719"/>
        <end position="1751"/>
    </location>
</feature>
<feature type="repeat" description="ANK" evidence="3">
    <location>
        <begin position="1253"/>
        <end position="1285"/>
    </location>
</feature>
<feature type="repeat" description="ANK" evidence="3">
    <location>
        <begin position="1950"/>
        <end position="1982"/>
    </location>
</feature>
<dbReference type="PANTHER" id="PTHR24123">
    <property type="entry name" value="ANKYRIN REPEAT-CONTAINING"/>
    <property type="match status" value="1"/>
</dbReference>
<feature type="repeat" description="ANK" evidence="3">
    <location>
        <begin position="1452"/>
        <end position="1484"/>
    </location>
</feature>
<feature type="compositionally biased region" description="Basic residues" evidence="4">
    <location>
        <begin position="34"/>
        <end position="48"/>
    </location>
</feature>
<feature type="repeat" description="ANK" evidence="3">
    <location>
        <begin position="1486"/>
        <end position="1518"/>
    </location>
</feature>
<feature type="repeat" description="ANK" evidence="3">
    <location>
        <begin position="2181"/>
        <end position="2213"/>
    </location>
</feature>
<feature type="repeat" description="ANK" evidence="3">
    <location>
        <begin position="1785"/>
        <end position="1817"/>
    </location>
</feature>
<reference evidence="5" key="1">
    <citation type="journal article" date="2023" name="G3 (Bethesda)">
        <title>Whole genome assemblies of Zophobas morio and Tenebrio molitor.</title>
        <authorList>
            <person name="Kaur S."/>
            <person name="Stinson S.A."/>
            <person name="diCenzo G.C."/>
        </authorList>
    </citation>
    <scope>NUCLEOTIDE SEQUENCE</scope>
    <source>
        <strain evidence="5">QUZm001</strain>
    </source>
</reference>
<protein>
    <submittedName>
        <fullName evidence="5">Uncharacterized protein</fullName>
    </submittedName>
</protein>
<feature type="repeat" description="ANK" evidence="3">
    <location>
        <begin position="1619"/>
        <end position="1651"/>
    </location>
</feature>
<dbReference type="Pfam" id="PF12796">
    <property type="entry name" value="Ank_2"/>
    <property type="match status" value="10"/>
</dbReference>
<dbReference type="InterPro" id="IPR002110">
    <property type="entry name" value="Ankyrin_rpt"/>
</dbReference>
<feature type="repeat" description="ANK" evidence="3">
    <location>
        <begin position="1917"/>
        <end position="1949"/>
    </location>
</feature>
<feature type="repeat" description="ANK" evidence="3">
    <location>
        <begin position="2016"/>
        <end position="2048"/>
    </location>
</feature>
<feature type="repeat" description="ANK" evidence="3">
    <location>
        <begin position="1983"/>
        <end position="2015"/>
    </location>
</feature>
<feature type="repeat" description="ANK" evidence="3">
    <location>
        <begin position="1552"/>
        <end position="1584"/>
    </location>
</feature>
<dbReference type="Pfam" id="PF13637">
    <property type="entry name" value="Ank_4"/>
    <property type="match status" value="2"/>
</dbReference>
<keyword evidence="2 3" id="KW-0040">ANK repeat</keyword>
<dbReference type="PRINTS" id="PR01415">
    <property type="entry name" value="ANKYRIN"/>
</dbReference>
<dbReference type="InterPro" id="IPR051165">
    <property type="entry name" value="Multifunctional_ANK_Repeat"/>
</dbReference>
<feature type="repeat" description="ANK" evidence="3">
    <location>
        <begin position="2247"/>
        <end position="2279"/>
    </location>
</feature>
<gene>
    <name evidence="5" type="ORF">Zmor_018846</name>
</gene>
<dbReference type="EMBL" id="JALNTZ010000005">
    <property type="protein sequence ID" value="KAJ3652923.1"/>
    <property type="molecule type" value="Genomic_DNA"/>
</dbReference>
<evidence type="ECO:0000256" key="4">
    <source>
        <dbReference type="SAM" id="MobiDB-lite"/>
    </source>
</evidence>
<feature type="repeat" description="ANK" evidence="3">
    <location>
        <begin position="2148"/>
        <end position="2180"/>
    </location>
</feature>
<dbReference type="PROSITE" id="PS50088">
    <property type="entry name" value="ANK_REPEAT"/>
    <property type="match status" value="31"/>
</dbReference>
<dbReference type="PANTHER" id="PTHR24123:SF141">
    <property type="entry name" value="ANKYRIN 2, ISOFORM U"/>
    <property type="match status" value="1"/>
</dbReference>
<feature type="repeat" description="ANK" evidence="3">
    <location>
        <begin position="2115"/>
        <end position="2147"/>
    </location>
</feature>
<dbReference type="InterPro" id="IPR036770">
    <property type="entry name" value="Ankyrin_rpt-contain_sf"/>
</dbReference>
<feature type="repeat" description="ANK" evidence="3">
    <location>
        <begin position="1385"/>
        <end position="1417"/>
    </location>
</feature>
<feature type="region of interest" description="Disordered" evidence="4">
    <location>
        <begin position="31"/>
        <end position="121"/>
    </location>
</feature>
<dbReference type="Proteomes" id="UP001168821">
    <property type="component" value="Unassembled WGS sequence"/>
</dbReference>
<feature type="repeat" description="ANK" evidence="3">
    <location>
        <begin position="2280"/>
        <end position="2309"/>
    </location>
</feature>
<feature type="repeat" description="ANK" evidence="3">
    <location>
        <begin position="1286"/>
        <end position="1318"/>
    </location>
</feature>
<feature type="repeat" description="ANK" evidence="3">
    <location>
        <begin position="1319"/>
        <end position="1351"/>
    </location>
</feature>
<feature type="repeat" description="ANK" evidence="3">
    <location>
        <begin position="1652"/>
        <end position="1684"/>
    </location>
</feature>
<dbReference type="PROSITE" id="PS50297">
    <property type="entry name" value="ANK_REP_REGION"/>
    <property type="match status" value="30"/>
</dbReference>
<dbReference type="Pfam" id="PF00023">
    <property type="entry name" value="Ank"/>
    <property type="match status" value="2"/>
</dbReference>
<keyword evidence="1" id="KW-0677">Repeat</keyword>
<evidence type="ECO:0000313" key="5">
    <source>
        <dbReference type="EMBL" id="KAJ3652923.1"/>
    </source>
</evidence>
<feature type="repeat" description="ANK" evidence="3">
    <location>
        <begin position="2085"/>
        <end position="2114"/>
    </location>
</feature>
<feature type="repeat" description="ANK" evidence="3">
    <location>
        <begin position="1884"/>
        <end position="1916"/>
    </location>
</feature>
<dbReference type="Pfam" id="PF13606">
    <property type="entry name" value="Ank_3"/>
    <property type="match status" value="1"/>
</dbReference>
<feature type="repeat" description="ANK" evidence="3">
    <location>
        <begin position="1418"/>
        <end position="1450"/>
    </location>
</feature>
<feature type="repeat" description="ANK" evidence="3">
    <location>
        <begin position="1686"/>
        <end position="1718"/>
    </location>
</feature>
<dbReference type="SMART" id="SM00248">
    <property type="entry name" value="ANK"/>
    <property type="match status" value="35"/>
</dbReference>
<proteinExistence type="predicted"/>
<evidence type="ECO:0000256" key="1">
    <source>
        <dbReference type="ARBA" id="ARBA00022737"/>
    </source>
</evidence>
<evidence type="ECO:0000256" key="3">
    <source>
        <dbReference type="PROSITE-ProRule" id="PRU00023"/>
    </source>
</evidence>
<feature type="repeat" description="ANK" evidence="3">
    <location>
        <begin position="1220"/>
        <end position="1252"/>
    </location>
</feature>
<comment type="caution">
    <text evidence="5">The sequence shown here is derived from an EMBL/GenBank/DDBJ whole genome shotgun (WGS) entry which is preliminary data.</text>
</comment>
<feature type="repeat" description="ANK" evidence="3">
    <location>
        <begin position="1352"/>
        <end position="1384"/>
    </location>
</feature>
<evidence type="ECO:0000313" key="6">
    <source>
        <dbReference type="Proteomes" id="UP001168821"/>
    </source>
</evidence>